<dbReference type="EMBL" id="JANBUO010001338">
    <property type="protein sequence ID" value="KAJ2798700.1"/>
    <property type="molecule type" value="Genomic_DNA"/>
</dbReference>
<dbReference type="OrthoDB" id="2421129at2759"/>
<proteinExistence type="predicted"/>
<dbReference type="AlphaFoldDB" id="A0A9W8HSS8"/>
<sequence length="104" mass="11612">TLTDAERVALDDVVHWRAIQNKISNSKNTRSAATDSDNVSEYTGRPELYLDLHCKGVKVSPKHTLAAIKANIWKASSDILVSYEWADFVIKRVAKAQSLATQNR</sequence>
<keyword evidence="2" id="KW-1185">Reference proteome</keyword>
<dbReference type="Pfam" id="PF11816">
    <property type="entry name" value="DUF3337"/>
    <property type="match status" value="1"/>
</dbReference>
<comment type="caution">
    <text evidence="1">The sequence shown here is derived from an EMBL/GenBank/DDBJ whole genome shotgun (WGS) entry which is preliminary data.</text>
</comment>
<accession>A0A9W8HSS8</accession>
<organism evidence="1 2">
    <name type="scientific">Coemansia guatemalensis</name>
    <dbReference type="NCBI Taxonomy" id="2761395"/>
    <lineage>
        <taxon>Eukaryota</taxon>
        <taxon>Fungi</taxon>
        <taxon>Fungi incertae sedis</taxon>
        <taxon>Zoopagomycota</taxon>
        <taxon>Kickxellomycotina</taxon>
        <taxon>Kickxellomycetes</taxon>
        <taxon>Kickxellales</taxon>
        <taxon>Kickxellaceae</taxon>
        <taxon>Coemansia</taxon>
    </lineage>
</organism>
<dbReference type="Proteomes" id="UP001140094">
    <property type="component" value="Unassembled WGS sequence"/>
</dbReference>
<evidence type="ECO:0000313" key="1">
    <source>
        <dbReference type="EMBL" id="KAJ2798700.1"/>
    </source>
</evidence>
<feature type="non-terminal residue" evidence="1">
    <location>
        <position position="1"/>
    </location>
</feature>
<gene>
    <name evidence="1" type="ORF">H4R20_004726</name>
</gene>
<evidence type="ECO:0000313" key="2">
    <source>
        <dbReference type="Proteomes" id="UP001140094"/>
    </source>
</evidence>
<dbReference type="InterPro" id="IPR021772">
    <property type="entry name" value="WDR48/Bun107"/>
</dbReference>
<name>A0A9W8HSS8_9FUNG</name>
<protein>
    <submittedName>
        <fullName evidence="1">Uncharacterized protein</fullName>
    </submittedName>
</protein>
<reference evidence="1" key="1">
    <citation type="submission" date="2022-07" db="EMBL/GenBank/DDBJ databases">
        <title>Phylogenomic reconstructions and comparative analyses of Kickxellomycotina fungi.</title>
        <authorList>
            <person name="Reynolds N.K."/>
            <person name="Stajich J.E."/>
            <person name="Barry K."/>
            <person name="Grigoriev I.V."/>
            <person name="Crous P."/>
            <person name="Smith M.E."/>
        </authorList>
    </citation>
    <scope>NUCLEOTIDE SEQUENCE</scope>
    <source>
        <strain evidence="1">NRRL 1565</strain>
    </source>
</reference>